<dbReference type="OrthoDB" id="6419842at2759"/>
<dbReference type="GO" id="GO:0000149">
    <property type="term" value="F:SNARE binding"/>
    <property type="evidence" value="ECO:0007669"/>
    <property type="project" value="TreeGrafter"/>
</dbReference>
<dbReference type="GO" id="GO:0006886">
    <property type="term" value="P:intracellular protein transport"/>
    <property type="evidence" value="ECO:0007669"/>
    <property type="project" value="InterPro"/>
</dbReference>
<dbReference type="SUPFAM" id="SSF47661">
    <property type="entry name" value="t-snare proteins"/>
    <property type="match status" value="1"/>
</dbReference>
<gene>
    <name evidence="13" type="ORF">BIW11_07861</name>
</gene>
<dbReference type="EMBL" id="MNPL01004987">
    <property type="protein sequence ID" value="OQR76304.1"/>
    <property type="molecule type" value="Genomic_DNA"/>
</dbReference>
<evidence type="ECO:0000313" key="14">
    <source>
        <dbReference type="Proteomes" id="UP000192247"/>
    </source>
</evidence>
<dbReference type="Pfam" id="PF05739">
    <property type="entry name" value="SNARE"/>
    <property type="match status" value="1"/>
</dbReference>
<dbReference type="PROSITE" id="PS00914">
    <property type="entry name" value="SYNTAXIN"/>
    <property type="match status" value="1"/>
</dbReference>
<dbReference type="AlphaFoldDB" id="A0A1V9XS25"/>
<dbReference type="FunFam" id="1.20.5.110:FF:000022">
    <property type="entry name" value="Syntaxin 19"/>
    <property type="match status" value="1"/>
</dbReference>
<protein>
    <submittedName>
        <fullName evidence="13">Syntaxin-1A-like</fullName>
    </submittedName>
</protein>
<dbReference type="InterPro" id="IPR010989">
    <property type="entry name" value="SNARE"/>
</dbReference>
<dbReference type="InParanoid" id="A0A1V9XS25"/>
<evidence type="ECO:0000256" key="6">
    <source>
        <dbReference type="ARBA" id="ARBA00022775"/>
    </source>
</evidence>
<dbReference type="Proteomes" id="UP000192247">
    <property type="component" value="Unassembled WGS sequence"/>
</dbReference>
<keyword evidence="6" id="KW-0532">Neurotransmitter transport</keyword>
<evidence type="ECO:0000256" key="8">
    <source>
        <dbReference type="ARBA" id="ARBA00023054"/>
    </source>
</evidence>
<keyword evidence="14" id="KW-1185">Reference proteome</keyword>
<dbReference type="Gene3D" id="1.20.58.70">
    <property type="match status" value="1"/>
</dbReference>
<evidence type="ECO:0000256" key="4">
    <source>
        <dbReference type="ARBA" id="ARBA00022448"/>
    </source>
</evidence>
<dbReference type="Gene3D" id="1.20.5.110">
    <property type="match status" value="1"/>
</dbReference>
<evidence type="ECO:0000256" key="5">
    <source>
        <dbReference type="ARBA" id="ARBA00022692"/>
    </source>
</evidence>
<comment type="caution">
    <text evidence="13">The sequence shown here is derived from an EMBL/GenBank/DDBJ whole genome shotgun (WGS) entry which is preliminary data.</text>
</comment>
<dbReference type="GO" id="GO:0005484">
    <property type="term" value="F:SNAP receptor activity"/>
    <property type="evidence" value="ECO:0007669"/>
    <property type="project" value="InterPro"/>
</dbReference>
<dbReference type="SMART" id="SM00503">
    <property type="entry name" value="SynN"/>
    <property type="match status" value="1"/>
</dbReference>
<dbReference type="GO" id="GO:0031201">
    <property type="term" value="C:SNARE complex"/>
    <property type="evidence" value="ECO:0007669"/>
    <property type="project" value="TreeGrafter"/>
</dbReference>
<proteinExistence type="inferred from homology"/>
<feature type="domain" description="T-SNARE coiled-coil homology" evidence="12">
    <location>
        <begin position="145"/>
        <end position="207"/>
    </location>
</feature>
<organism evidence="13 14">
    <name type="scientific">Tropilaelaps mercedesae</name>
    <dbReference type="NCBI Taxonomy" id="418985"/>
    <lineage>
        <taxon>Eukaryota</taxon>
        <taxon>Metazoa</taxon>
        <taxon>Ecdysozoa</taxon>
        <taxon>Arthropoda</taxon>
        <taxon>Chelicerata</taxon>
        <taxon>Arachnida</taxon>
        <taxon>Acari</taxon>
        <taxon>Parasitiformes</taxon>
        <taxon>Mesostigmata</taxon>
        <taxon>Gamasina</taxon>
        <taxon>Dermanyssoidea</taxon>
        <taxon>Laelapidae</taxon>
        <taxon>Tropilaelaps</taxon>
    </lineage>
</organism>
<dbReference type="InterPro" id="IPR006012">
    <property type="entry name" value="Syntaxin/epimorphin_CS"/>
</dbReference>
<dbReference type="GO" id="GO:0006906">
    <property type="term" value="P:vesicle fusion"/>
    <property type="evidence" value="ECO:0007669"/>
    <property type="project" value="TreeGrafter"/>
</dbReference>
<accession>A0A1V9XS25</accession>
<evidence type="ECO:0000256" key="3">
    <source>
        <dbReference type="ARBA" id="ARBA00009063"/>
    </source>
</evidence>
<dbReference type="STRING" id="418985.A0A1V9XS25"/>
<dbReference type="InterPro" id="IPR045242">
    <property type="entry name" value="Syntaxin"/>
</dbReference>
<evidence type="ECO:0000256" key="7">
    <source>
        <dbReference type="ARBA" id="ARBA00022989"/>
    </source>
</evidence>
<dbReference type="SMART" id="SM00397">
    <property type="entry name" value="t_SNARE"/>
    <property type="match status" value="1"/>
</dbReference>
<dbReference type="GO" id="GO:0006887">
    <property type="term" value="P:exocytosis"/>
    <property type="evidence" value="ECO:0007669"/>
    <property type="project" value="TreeGrafter"/>
</dbReference>
<feature type="transmembrane region" description="Helical" evidence="11">
    <location>
        <begin position="219"/>
        <end position="237"/>
    </location>
</feature>
<name>A0A1V9XS25_9ACAR</name>
<dbReference type="GO" id="GO:0048278">
    <property type="term" value="P:vesicle docking"/>
    <property type="evidence" value="ECO:0007669"/>
    <property type="project" value="TreeGrafter"/>
</dbReference>
<evidence type="ECO:0000256" key="1">
    <source>
        <dbReference type="ARBA" id="ARBA00004184"/>
    </source>
</evidence>
<evidence type="ECO:0000256" key="9">
    <source>
        <dbReference type="ARBA" id="ARBA00023136"/>
    </source>
</evidence>
<dbReference type="Pfam" id="PF00804">
    <property type="entry name" value="Syntaxin"/>
    <property type="match status" value="1"/>
</dbReference>
<dbReference type="PANTHER" id="PTHR19957:SF307">
    <property type="entry name" value="PROTEIN SSO1-RELATED"/>
    <property type="match status" value="1"/>
</dbReference>
<comment type="similarity">
    <text evidence="3 10">Belongs to the syntaxin family.</text>
</comment>
<comment type="subcellular location">
    <subcellularLocation>
        <location evidence="1">Endomembrane system</location>
        <topology evidence="1">Peripheral membrane protein</topology>
    </subcellularLocation>
    <subcellularLocation>
        <location evidence="2">Membrane</location>
        <topology evidence="2">Single-pass type IV membrane protein</topology>
    </subcellularLocation>
</comment>
<evidence type="ECO:0000256" key="2">
    <source>
        <dbReference type="ARBA" id="ARBA00004211"/>
    </source>
</evidence>
<dbReference type="InterPro" id="IPR006011">
    <property type="entry name" value="Syntaxin_N"/>
</dbReference>
<keyword evidence="9 11" id="KW-0472">Membrane</keyword>
<dbReference type="GO" id="GO:0005886">
    <property type="term" value="C:plasma membrane"/>
    <property type="evidence" value="ECO:0007669"/>
    <property type="project" value="TreeGrafter"/>
</dbReference>
<dbReference type="PANTHER" id="PTHR19957">
    <property type="entry name" value="SYNTAXIN"/>
    <property type="match status" value="1"/>
</dbReference>
<keyword evidence="4" id="KW-0813">Transport</keyword>
<dbReference type="PROSITE" id="PS50192">
    <property type="entry name" value="T_SNARE"/>
    <property type="match status" value="1"/>
</dbReference>
<evidence type="ECO:0000313" key="13">
    <source>
        <dbReference type="EMBL" id="OQR76304.1"/>
    </source>
</evidence>
<dbReference type="InterPro" id="IPR000727">
    <property type="entry name" value="T_SNARE_dom"/>
</dbReference>
<dbReference type="CDD" id="cd15848">
    <property type="entry name" value="SNARE_syntaxin1-like"/>
    <property type="match status" value="1"/>
</dbReference>
<keyword evidence="8" id="KW-0175">Coiled coil</keyword>
<keyword evidence="7 11" id="KW-1133">Transmembrane helix</keyword>
<dbReference type="GO" id="GO:0012505">
    <property type="term" value="C:endomembrane system"/>
    <property type="evidence" value="ECO:0007669"/>
    <property type="project" value="UniProtKB-SubCell"/>
</dbReference>
<evidence type="ECO:0000256" key="11">
    <source>
        <dbReference type="SAM" id="Phobius"/>
    </source>
</evidence>
<keyword evidence="5 11" id="KW-0812">Transmembrane</keyword>
<dbReference type="GO" id="GO:0006836">
    <property type="term" value="P:neurotransmitter transport"/>
    <property type="evidence" value="ECO:0007669"/>
    <property type="project" value="UniProtKB-KW"/>
</dbReference>
<sequence>MLELTERVKDTHAMILSSPDGGDRTCELEDVMAEVKKLASRIQGMLKIIRQEADEAMRENPTSAVSRMKLIQQQTLSKTFVDLMSSYNAAQMEYREKCKERIKRQLHITGKTTTDDQLEDMIESGNVDVFTQGTMMETARAKQALADVQARHKDIMQLEKSIRELRDMFVEMAVLVECQGEMVDRIEYNVSNAAEYVEQAKKETEQAVQYQHAALKKKFWLIGIGLIILLIIIIYFSL</sequence>
<evidence type="ECO:0000256" key="10">
    <source>
        <dbReference type="RuleBase" id="RU003858"/>
    </source>
</evidence>
<reference evidence="13 14" key="1">
    <citation type="journal article" date="2017" name="Gigascience">
        <title>Draft genome of the honey bee ectoparasitic mite, Tropilaelaps mercedesae, is shaped by the parasitic life history.</title>
        <authorList>
            <person name="Dong X."/>
            <person name="Armstrong S.D."/>
            <person name="Xia D."/>
            <person name="Makepeace B.L."/>
            <person name="Darby A.C."/>
            <person name="Kadowaki T."/>
        </authorList>
    </citation>
    <scope>NUCLEOTIDE SEQUENCE [LARGE SCALE GENOMIC DNA]</scope>
    <source>
        <strain evidence="13">Wuxi-XJTLU</strain>
    </source>
</reference>
<evidence type="ECO:0000259" key="12">
    <source>
        <dbReference type="PROSITE" id="PS50192"/>
    </source>
</evidence>
<dbReference type="CDD" id="cd00179">
    <property type="entry name" value="SynN"/>
    <property type="match status" value="1"/>
</dbReference>